<evidence type="ECO:0000313" key="2">
    <source>
        <dbReference type="Proteomes" id="UP001589862"/>
    </source>
</evidence>
<dbReference type="EMBL" id="JBHLUB010000001">
    <property type="protein sequence ID" value="MFC0580972.1"/>
    <property type="molecule type" value="Genomic_DNA"/>
</dbReference>
<accession>A0ABV6P9E5</accession>
<dbReference type="RefSeq" id="WP_377457430.1">
    <property type="nucleotide sequence ID" value="NZ_JBHLUB010000001.1"/>
</dbReference>
<reference evidence="1 2" key="1">
    <citation type="submission" date="2024-09" db="EMBL/GenBank/DDBJ databases">
        <authorList>
            <person name="Sun Q."/>
            <person name="Mori K."/>
        </authorList>
    </citation>
    <scope>NUCLEOTIDE SEQUENCE [LARGE SCALE GENOMIC DNA]</scope>
    <source>
        <strain evidence="1 2">NCAIM B.02604</strain>
    </source>
</reference>
<organism evidence="1 2">
    <name type="scientific">Micrococcoides hystricis</name>
    <dbReference type="NCBI Taxonomy" id="1572761"/>
    <lineage>
        <taxon>Bacteria</taxon>
        <taxon>Bacillati</taxon>
        <taxon>Actinomycetota</taxon>
        <taxon>Actinomycetes</taxon>
        <taxon>Micrococcales</taxon>
        <taxon>Micrococcaceae</taxon>
        <taxon>Micrococcoides</taxon>
    </lineage>
</organism>
<protein>
    <submittedName>
        <fullName evidence="1">Acetone carboxylase</fullName>
    </submittedName>
</protein>
<name>A0ABV6P9E5_9MICC</name>
<sequence>MFLHLEGRPITDFFSGPGFLKCSRSGCTAQASVRLLWNNPRVHEPSRRKEWLACPEHQAWLTQYLQERNFFKDTVPLEEPAEQRKEHGD</sequence>
<evidence type="ECO:0000313" key="1">
    <source>
        <dbReference type="EMBL" id="MFC0580972.1"/>
    </source>
</evidence>
<gene>
    <name evidence="1" type="ORF">ACFFFR_01030</name>
</gene>
<proteinExistence type="predicted"/>
<dbReference type="Proteomes" id="UP001589862">
    <property type="component" value="Unassembled WGS sequence"/>
</dbReference>
<comment type="caution">
    <text evidence="1">The sequence shown here is derived from an EMBL/GenBank/DDBJ whole genome shotgun (WGS) entry which is preliminary data.</text>
</comment>
<keyword evidence="2" id="KW-1185">Reference proteome</keyword>